<evidence type="ECO:0000313" key="2">
    <source>
        <dbReference type="EMBL" id="MFO7191051.1"/>
    </source>
</evidence>
<dbReference type="PANTHER" id="PTHR36151:SF3">
    <property type="entry name" value="ER-BOUND OXYGENASE MPAB_MPAB'_RUBBER OXYGENASE CATALYTIC DOMAIN-CONTAINING PROTEIN"/>
    <property type="match status" value="1"/>
</dbReference>
<comment type="caution">
    <text evidence="2">The sequence shown here is derived from an EMBL/GenBank/DDBJ whole genome shotgun (WGS) entry which is preliminary data.</text>
</comment>
<dbReference type="InterPro" id="IPR018713">
    <property type="entry name" value="MPAB/Lcp_cat_dom"/>
</dbReference>
<dbReference type="AlphaFoldDB" id="A0ABD6FC34"/>
<feature type="domain" description="ER-bound oxygenase mpaB/mpaB'/Rubber oxygenase catalytic" evidence="1">
    <location>
        <begin position="13"/>
        <end position="235"/>
    </location>
</feature>
<sequence length="270" mass="31858">MAEPARIRDRLTGLALLAGGANVIMQLARLPVGHGVVHSPVESGNLYRHPLKRTRTTLMYLVMAVDGTPEERKEIRRQINRVHARVRSRPDSPVQYHAMDPELQLWVAACIYRGTEDTCRLLWGEPDERTREELYQDARRYATTLQVREEQWPADRAAFEEYWQREVTKIEMDDDTRSYLRGFARGTFLPKPLQWLLGPVMEFMAIGFLYPEFRDELGVSWSERQQRRFDRVIQMLGKVNRVLPRPLREFPFNVIRWDTRRRLRTGRPVV</sequence>
<dbReference type="PANTHER" id="PTHR36151">
    <property type="entry name" value="BLR2777 PROTEIN"/>
    <property type="match status" value="1"/>
</dbReference>
<proteinExistence type="predicted"/>
<dbReference type="Proteomes" id="UP000249324">
    <property type="component" value="Unassembled WGS sequence"/>
</dbReference>
<accession>A0ABD6FC34</accession>
<evidence type="ECO:0000259" key="1">
    <source>
        <dbReference type="Pfam" id="PF09995"/>
    </source>
</evidence>
<organism evidence="2 3">
    <name type="scientific">Thermocrispum agreste</name>
    <dbReference type="NCBI Taxonomy" id="37925"/>
    <lineage>
        <taxon>Bacteria</taxon>
        <taxon>Bacillati</taxon>
        <taxon>Actinomycetota</taxon>
        <taxon>Actinomycetes</taxon>
        <taxon>Pseudonocardiales</taxon>
        <taxon>Pseudonocardiaceae</taxon>
        <taxon>Thermocrispum</taxon>
    </lineage>
</organism>
<reference evidence="2 3" key="1">
    <citation type="journal article" date="2021" name="BMC Genomics">
        <title>Genome-resolved metagenome and metatranscriptome analyses of thermophilic composting reveal key bacterial players and their metabolic interactions.</title>
        <authorList>
            <person name="Braga L.P.P."/>
            <person name="Pereira R.V."/>
            <person name="Martins L.F."/>
            <person name="Moura L.M.S."/>
            <person name="Sanchez F.B."/>
            <person name="Patane J.S.L."/>
            <person name="da Silva A.M."/>
            <person name="Setubal J.C."/>
        </authorList>
    </citation>
    <scope>NUCLEOTIDE SEQUENCE [LARGE SCALE GENOMIC DNA]</scope>
    <source>
        <strain evidence="2">ZC4RG45</strain>
    </source>
</reference>
<dbReference type="Pfam" id="PF09995">
    <property type="entry name" value="MPAB_Lcp_cat"/>
    <property type="match status" value="1"/>
</dbReference>
<protein>
    <submittedName>
        <fullName evidence="2">Oxygenase MpaB family protein</fullName>
    </submittedName>
</protein>
<evidence type="ECO:0000313" key="3">
    <source>
        <dbReference type="Proteomes" id="UP000249324"/>
    </source>
</evidence>
<dbReference type="EMBL" id="QGUI02000013">
    <property type="protein sequence ID" value="MFO7191051.1"/>
    <property type="molecule type" value="Genomic_DNA"/>
</dbReference>
<gene>
    <name evidence="2" type="ORF">DIU77_002260</name>
</gene>
<name>A0ABD6FC34_9PSEU</name>